<keyword evidence="4 14" id="KW-0489">Methyltransferase</keyword>
<evidence type="ECO:0000256" key="8">
    <source>
        <dbReference type="ARBA" id="ARBA00023239"/>
    </source>
</evidence>
<dbReference type="Pfam" id="PF00590">
    <property type="entry name" value="TP_methylase"/>
    <property type="match status" value="1"/>
</dbReference>
<evidence type="ECO:0000313" key="14">
    <source>
        <dbReference type="EMBL" id="SGZ01658.1"/>
    </source>
</evidence>
<organism evidence="14 15">
    <name type="scientific">Moritella viscosa</name>
    <dbReference type="NCBI Taxonomy" id="80854"/>
    <lineage>
        <taxon>Bacteria</taxon>
        <taxon>Pseudomonadati</taxon>
        <taxon>Pseudomonadota</taxon>
        <taxon>Gammaproteobacteria</taxon>
        <taxon>Alteromonadales</taxon>
        <taxon>Moritellaceae</taxon>
        <taxon>Moritella</taxon>
    </lineage>
</organism>
<dbReference type="Gene3D" id="3.30.950.10">
    <property type="entry name" value="Methyltransferase, Cobalt-precorrin-4 Transmethylase, Domain 2"/>
    <property type="match status" value="1"/>
</dbReference>
<evidence type="ECO:0000256" key="1">
    <source>
        <dbReference type="ARBA" id="ARBA00005879"/>
    </source>
</evidence>
<keyword evidence="5 14" id="KW-0808">Transferase</keyword>
<dbReference type="InterPro" id="IPR006366">
    <property type="entry name" value="CobA/CysG_C"/>
</dbReference>
<dbReference type="EMBL" id="FPLD01000066">
    <property type="protein sequence ID" value="SGZ01658.1"/>
    <property type="molecule type" value="Genomic_DNA"/>
</dbReference>
<evidence type="ECO:0000313" key="15">
    <source>
        <dbReference type="Proteomes" id="UP000183794"/>
    </source>
</evidence>
<dbReference type="GO" id="GO:0016829">
    <property type="term" value="F:lyase activity"/>
    <property type="evidence" value="ECO:0007669"/>
    <property type="project" value="UniProtKB-KW"/>
</dbReference>
<dbReference type="GO" id="GO:0032259">
    <property type="term" value="P:methylation"/>
    <property type="evidence" value="ECO:0007669"/>
    <property type="project" value="UniProtKB-KW"/>
</dbReference>
<dbReference type="NCBIfam" id="TIGR01469">
    <property type="entry name" value="cobA_cysG_Cterm"/>
    <property type="match status" value="1"/>
</dbReference>
<proteinExistence type="inferred from homology"/>
<dbReference type="Gene3D" id="3.40.1010.10">
    <property type="entry name" value="Cobalt-precorrin-4 Transmethylase, Domain 1"/>
    <property type="match status" value="1"/>
</dbReference>
<dbReference type="EC" id="2.1.1.107" evidence="2"/>
<dbReference type="InterPro" id="IPR000878">
    <property type="entry name" value="4pyrrol_Mease"/>
</dbReference>
<dbReference type="GO" id="GO:0009236">
    <property type="term" value="P:cobalamin biosynthetic process"/>
    <property type="evidence" value="ECO:0007669"/>
    <property type="project" value="UniProtKB-KW"/>
</dbReference>
<evidence type="ECO:0000256" key="3">
    <source>
        <dbReference type="ARBA" id="ARBA00022573"/>
    </source>
</evidence>
<keyword evidence="7" id="KW-0560">Oxidoreductase</keyword>
<dbReference type="PANTHER" id="PTHR45790:SF1">
    <property type="entry name" value="SIROHEME SYNTHASE"/>
    <property type="match status" value="1"/>
</dbReference>
<keyword evidence="8" id="KW-0456">Lyase</keyword>
<dbReference type="PANTHER" id="PTHR45790">
    <property type="entry name" value="SIROHEME SYNTHASE-RELATED"/>
    <property type="match status" value="1"/>
</dbReference>
<gene>
    <name evidence="14" type="ORF">NVI5450_2449</name>
</gene>
<dbReference type="PROSITE" id="PS00839">
    <property type="entry name" value="SUMT_1"/>
    <property type="match status" value="1"/>
</dbReference>
<evidence type="ECO:0000256" key="4">
    <source>
        <dbReference type="ARBA" id="ARBA00022603"/>
    </source>
</evidence>
<evidence type="ECO:0000256" key="2">
    <source>
        <dbReference type="ARBA" id="ARBA00012162"/>
    </source>
</evidence>
<dbReference type="AlphaFoldDB" id="A0A1L0EBI7"/>
<comment type="similarity">
    <text evidence="1">Belongs to the precorrin methyltransferase family.</text>
</comment>
<feature type="domain" description="Tetrapyrrole methylase" evidence="13">
    <location>
        <begin position="20"/>
        <end position="229"/>
    </location>
</feature>
<keyword evidence="6" id="KW-0949">S-adenosyl-L-methionine</keyword>
<evidence type="ECO:0000256" key="10">
    <source>
        <dbReference type="ARBA" id="ARBA00023268"/>
    </source>
</evidence>
<dbReference type="UniPathway" id="UPA00262">
    <property type="reaction ID" value="UER00211"/>
</dbReference>
<comment type="pathway">
    <text evidence="11">Porphyrin-containing compound metabolism; siroheme biosynthesis; precorrin-2 from uroporphyrinogen III: step 1/1.</text>
</comment>
<sequence>MTVELITKAQSKNNNTLGQVALVGAGPGDPELLTLKALKAIENADLILFDNLVSHEIRALFPTHTKAIYVGKKKADHCIPQDQLNLFMVDKAKQGLNICRLKGGDPFVFGRGSEEQLVLHAHDIKTIVVPGVTAASGCTAYAGIPLTHRGLSTGCTFITGHLKNGQLDLNWSQLAHLEHTLVFYMGLGKLTEISAQLISHGLASDTPAALIENGSTPQQREFVGTVATLPALAIEHQLQSPSLIVIGKVVSLAEQLSWRDLEQAAKNQELSA</sequence>
<dbReference type="InterPro" id="IPR050161">
    <property type="entry name" value="Siro_Cobalamin_biosynth"/>
</dbReference>
<dbReference type="SUPFAM" id="SSF53790">
    <property type="entry name" value="Tetrapyrrole methylase"/>
    <property type="match status" value="1"/>
</dbReference>
<dbReference type="GO" id="GO:0004851">
    <property type="term" value="F:uroporphyrin-III C-methyltransferase activity"/>
    <property type="evidence" value="ECO:0007669"/>
    <property type="project" value="UniProtKB-EC"/>
</dbReference>
<dbReference type="CDD" id="cd11642">
    <property type="entry name" value="SUMT"/>
    <property type="match status" value="1"/>
</dbReference>
<keyword evidence="10" id="KW-0511">Multifunctional enzyme</keyword>
<accession>A0A1L0EBI7</accession>
<dbReference type="FunFam" id="3.30.950.10:FF:000001">
    <property type="entry name" value="Siroheme synthase"/>
    <property type="match status" value="1"/>
</dbReference>
<dbReference type="InterPro" id="IPR003043">
    <property type="entry name" value="Uropor_MeTrfase_CS"/>
</dbReference>
<evidence type="ECO:0000256" key="11">
    <source>
        <dbReference type="ARBA" id="ARBA00025705"/>
    </source>
</evidence>
<dbReference type="InterPro" id="IPR014777">
    <property type="entry name" value="4pyrrole_Mease_sub1"/>
</dbReference>
<dbReference type="GO" id="GO:0016491">
    <property type="term" value="F:oxidoreductase activity"/>
    <property type="evidence" value="ECO:0007669"/>
    <property type="project" value="UniProtKB-KW"/>
</dbReference>
<dbReference type="NCBIfam" id="NF004790">
    <property type="entry name" value="PRK06136.1"/>
    <property type="match status" value="1"/>
</dbReference>
<protein>
    <recommendedName>
        <fullName evidence="2">uroporphyrinogen-III C-methyltransferase</fullName>
        <ecNumber evidence="2">2.1.1.107</ecNumber>
    </recommendedName>
</protein>
<dbReference type="InterPro" id="IPR014776">
    <property type="entry name" value="4pyrrole_Mease_sub2"/>
</dbReference>
<evidence type="ECO:0000256" key="6">
    <source>
        <dbReference type="ARBA" id="ARBA00022691"/>
    </source>
</evidence>
<evidence type="ECO:0000256" key="5">
    <source>
        <dbReference type="ARBA" id="ARBA00022679"/>
    </source>
</evidence>
<dbReference type="Proteomes" id="UP000183794">
    <property type="component" value="Unassembled WGS sequence"/>
</dbReference>
<name>A0A1L0EBI7_9GAMM</name>
<dbReference type="OrthoDB" id="9815856at2"/>
<dbReference type="InterPro" id="IPR035996">
    <property type="entry name" value="4pyrrol_Methylase_sf"/>
</dbReference>
<dbReference type="RefSeq" id="WP_075497344.1">
    <property type="nucleotide sequence ID" value="NZ_CAWRBC010000087.1"/>
</dbReference>
<dbReference type="FunFam" id="3.40.1010.10:FF:000001">
    <property type="entry name" value="Siroheme synthase"/>
    <property type="match status" value="1"/>
</dbReference>
<evidence type="ECO:0000259" key="13">
    <source>
        <dbReference type="Pfam" id="PF00590"/>
    </source>
</evidence>
<keyword evidence="3" id="KW-0169">Cobalamin biosynthesis</keyword>
<evidence type="ECO:0000256" key="12">
    <source>
        <dbReference type="ARBA" id="ARBA00060548"/>
    </source>
</evidence>
<evidence type="ECO:0000256" key="9">
    <source>
        <dbReference type="ARBA" id="ARBA00023244"/>
    </source>
</evidence>
<keyword evidence="9" id="KW-0627">Porphyrin biosynthesis</keyword>
<comment type="pathway">
    <text evidence="12">Cofactor biosynthesis; adenosylcobalamin biosynthesis; precorrin-2 from uroporphyrinogen III: step 1/1.</text>
</comment>
<reference evidence="14 15" key="1">
    <citation type="submission" date="2016-11" db="EMBL/GenBank/DDBJ databases">
        <authorList>
            <person name="Jaros S."/>
            <person name="Januszkiewicz K."/>
            <person name="Wedrychowicz H."/>
        </authorList>
    </citation>
    <scope>NUCLEOTIDE SEQUENCE [LARGE SCALE GENOMIC DNA]</scope>
    <source>
        <strain evidence="14">NVI 5450</strain>
    </source>
</reference>
<dbReference type="GO" id="GO:0019354">
    <property type="term" value="P:siroheme biosynthetic process"/>
    <property type="evidence" value="ECO:0007669"/>
    <property type="project" value="UniProtKB-UniPathway"/>
</dbReference>
<evidence type="ECO:0000256" key="7">
    <source>
        <dbReference type="ARBA" id="ARBA00023002"/>
    </source>
</evidence>